<feature type="region of interest" description="Disordered" evidence="1">
    <location>
        <begin position="1"/>
        <end position="30"/>
    </location>
</feature>
<gene>
    <name evidence="2" type="ORF">OXX778_LOCUS23207</name>
</gene>
<dbReference type="EMBL" id="CAJNOC010011562">
    <property type="protein sequence ID" value="CAF1148859.1"/>
    <property type="molecule type" value="Genomic_DNA"/>
</dbReference>
<dbReference type="Proteomes" id="UP000663879">
    <property type="component" value="Unassembled WGS sequence"/>
</dbReference>
<organism evidence="2 3">
    <name type="scientific">Brachionus calyciflorus</name>
    <dbReference type="NCBI Taxonomy" id="104777"/>
    <lineage>
        <taxon>Eukaryota</taxon>
        <taxon>Metazoa</taxon>
        <taxon>Spiralia</taxon>
        <taxon>Gnathifera</taxon>
        <taxon>Rotifera</taxon>
        <taxon>Eurotatoria</taxon>
        <taxon>Monogononta</taxon>
        <taxon>Pseudotrocha</taxon>
        <taxon>Ploima</taxon>
        <taxon>Brachionidae</taxon>
        <taxon>Brachionus</taxon>
    </lineage>
</organism>
<protein>
    <submittedName>
        <fullName evidence="2">Uncharacterized protein</fullName>
    </submittedName>
</protein>
<keyword evidence="3" id="KW-1185">Reference proteome</keyword>
<proteinExistence type="predicted"/>
<feature type="non-terminal residue" evidence="2">
    <location>
        <position position="53"/>
    </location>
</feature>
<dbReference type="AlphaFoldDB" id="A0A814SKI2"/>
<sequence length="53" mass="5903">MNGSKQETTEQMAEQNDDTIQTVGSNVVPKLSIRSEAQFIQKRTEQTEKGSTC</sequence>
<evidence type="ECO:0000256" key="1">
    <source>
        <dbReference type="SAM" id="MobiDB-lite"/>
    </source>
</evidence>
<accession>A0A814SKI2</accession>
<evidence type="ECO:0000313" key="3">
    <source>
        <dbReference type="Proteomes" id="UP000663879"/>
    </source>
</evidence>
<comment type="caution">
    <text evidence="2">The sequence shown here is derived from an EMBL/GenBank/DDBJ whole genome shotgun (WGS) entry which is preliminary data.</text>
</comment>
<reference evidence="2" key="1">
    <citation type="submission" date="2021-02" db="EMBL/GenBank/DDBJ databases">
        <authorList>
            <person name="Nowell W R."/>
        </authorList>
    </citation>
    <scope>NUCLEOTIDE SEQUENCE</scope>
    <source>
        <strain evidence="2">Ploen Becks lab</strain>
    </source>
</reference>
<evidence type="ECO:0000313" key="2">
    <source>
        <dbReference type="EMBL" id="CAF1148859.1"/>
    </source>
</evidence>
<name>A0A814SKI2_9BILA</name>
<feature type="compositionally biased region" description="Polar residues" evidence="1">
    <location>
        <begin position="1"/>
        <end position="25"/>
    </location>
</feature>